<feature type="transmembrane region" description="Helical" evidence="1">
    <location>
        <begin position="176"/>
        <end position="196"/>
    </location>
</feature>
<feature type="transmembrane region" description="Helical" evidence="1">
    <location>
        <begin position="216"/>
        <end position="233"/>
    </location>
</feature>
<evidence type="ECO:0000256" key="1">
    <source>
        <dbReference type="SAM" id="Phobius"/>
    </source>
</evidence>
<proteinExistence type="predicted"/>
<keyword evidence="1" id="KW-0812">Transmembrane</keyword>
<protein>
    <submittedName>
        <fullName evidence="2">Uncharacterized protein</fullName>
    </submittedName>
</protein>
<organism evidence="2 3">
    <name type="scientific">Candidatus Schekmanbacteria bacterium RBG_16_38_10</name>
    <dbReference type="NCBI Taxonomy" id="1817879"/>
    <lineage>
        <taxon>Bacteria</taxon>
        <taxon>Candidatus Schekmaniibacteriota</taxon>
    </lineage>
</organism>
<keyword evidence="1" id="KW-1133">Transmembrane helix</keyword>
<dbReference type="Proteomes" id="UP000178797">
    <property type="component" value="Unassembled WGS sequence"/>
</dbReference>
<name>A0A1F7RXS1_9BACT</name>
<gene>
    <name evidence="2" type="ORF">A2W05_08465</name>
</gene>
<sequence>MDADRLIRYTVHGWFFIFSLFFHYWAIGGEFKHFDFIYVFGNDIKAILSFLTALASSPGLGLVTATIGNRSYHCLALLSNKLFGFGYPFLFKLPEKEDKGKYRRYFKAFRKKLPDFKKELYNLESSLRCLTNASRINRDDPKYTENIKKLHLLFNLALRLKCPRELSEFVLRRWNIFWLHINIISAIVLGGLFALYLRQYFEGICFWSYKFVFKRLLLELPILIYLFFAYFHLREARKEAVEIEYKWLLSRVPNLRT</sequence>
<accession>A0A1F7RXS1</accession>
<dbReference type="EMBL" id="MGDE01000094">
    <property type="protein sequence ID" value="OGL46323.1"/>
    <property type="molecule type" value="Genomic_DNA"/>
</dbReference>
<reference evidence="2 3" key="1">
    <citation type="journal article" date="2016" name="Nat. Commun.">
        <title>Thousands of microbial genomes shed light on interconnected biogeochemical processes in an aquifer system.</title>
        <authorList>
            <person name="Anantharaman K."/>
            <person name="Brown C.T."/>
            <person name="Hug L.A."/>
            <person name="Sharon I."/>
            <person name="Castelle C.J."/>
            <person name="Probst A.J."/>
            <person name="Thomas B.C."/>
            <person name="Singh A."/>
            <person name="Wilkins M.J."/>
            <person name="Karaoz U."/>
            <person name="Brodie E.L."/>
            <person name="Williams K.H."/>
            <person name="Hubbard S.S."/>
            <person name="Banfield J.F."/>
        </authorList>
    </citation>
    <scope>NUCLEOTIDE SEQUENCE [LARGE SCALE GENOMIC DNA]</scope>
</reference>
<keyword evidence="1" id="KW-0472">Membrane</keyword>
<evidence type="ECO:0000313" key="3">
    <source>
        <dbReference type="Proteomes" id="UP000178797"/>
    </source>
</evidence>
<feature type="transmembrane region" description="Helical" evidence="1">
    <location>
        <begin position="47"/>
        <end position="68"/>
    </location>
</feature>
<evidence type="ECO:0000313" key="2">
    <source>
        <dbReference type="EMBL" id="OGL46323.1"/>
    </source>
</evidence>
<dbReference type="AlphaFoldDB" id="A0A1F7RXS1"/>
<feature type="transmembrane region" description="Helical" evidence="1">
    <location>
        <begin position="7"/>
        <end position="27"/>
    </location>
</feature>
<comment type="caution">
    <text evidence="2">The sequence shown here is derived from an EMBL/GenBank/DDBJ whole genome shotgun (WGS) entry which is preliminary data.</text>
</comment>